<organism evidence="2 3">
    <name type="scientific">Cupriavidus basilensis</name>
    <dbReference type="NCBI Taxonomy" id="68895"/>
    <lineage>
        <taxon>Bacteria</taxon>
        <taxon>Pseudomonadati</taxon>
        <taxon>Pseudomonadota</taxon>
        <taxon>Betaproteobacteria</taxon>
        <taxon>Burkholderiales</taxon>
        <taxon>Burkholderiaceae</taxon>
        <taxon>Cupriavidus</taxon>
    </lineage>
</organism>
<dbReference type="RefSeq" id="WP_276267306.1">
    <property type="nucleotide sequence ID" value="NZ_JARJLM010000473.1"/>
</dbReference>
<evidence type="ECO:0000313" key="3">
    <source>
        <dbReference type="Proteomes" id="UP001216674"/>
    </source>
</evidence>
<evidence type="ECO:0000259" key="1">
    <source>
        <dbReference type="Pfam" id="PF06812"/>
    </source>
</evidence>
<dbReference type="EMBL" id="JARJLM010000473">
    <property type="protein sequence ID" value="MDF3836979.1"/>
    <property type="molecule type" value="Genomic_DNA"/>
</dbReference>
<reference evidence="2 3" key="1">
    <citation type="submission" date="2023-03" db="EMBL/GenBank/DDBJ databases">
        <title>Draft assemblies of triclosan tolerant bacteria isolated from returned activated sludge.</title>
        <authorList>
            <person name="Van Hamelsveld S."/>
        </authorList>
    </citation>
    <scope>NUCLEOTIDE SEQUENCE [LARGE SCALE GENOMIC DNA]</scope>
    <source>
        <strain evidence="2 3">GW210010_S58</strain>
    </source>
</reference>
<dbReference type="Pfam" id="PF06812">
    <property type="entry name" value="ImpA_N"/>
    <property type="match status" value="1"/>
</dbReference>
<dbReference type="InterPro" id="IPR010657">
    <property type="entry name" value="ImpA_N"/>
</dbReference>
<feature type="domain" description="ImpA N-terminal" evidence="1">
    <location>
        <begin position="23"/>
        <end position="145"/>
    </location>
</feature>
<comment type="caution">
    <text evidence="2">The sequence shown here is derived from an EMBL/GenBank/DDBJ whole genome shotgun (WGS) entry which is preliminary data.</text>
</comment>
<evidence type="ECO:0000313" key="2">
    <source>
        <dbReference type="EMBL" id="MDF3836979.1"/>
    </source>
</evidence>
<dbReference type="InterPro" id="IPR017740">
    <property type="entry name" value="TssA-like"/>
</dbReference>
<name>A0ABT6AWW1_9BURK</name>
<dbReference type="PANTHER" id="PTHR37951">
    <property type="entry name" value="CYTOPLASMIC PROTEIN-RELATED"/>
    <property type="match status" value="1"/>
</dbReference>
<accession>A0ABT6AWW1</accession>
<dbReference type="PANTHER" id="PTHR37951:SF1">
    <property type="entry name" value="TYPE VI SECRETION SYSTEM COMPONENT TSSA1"/>
    <property type="match status" value="1"/>
</dbReference>
<keyword evidence="3" id="KW-1185">Reference proteome</keyword>
<sequence>MKNASRPIKATTIAPLRFAELAEPVAGNAPCGADLEYDPEFVVLLAKASPRGQAQYGDFVANAETVNWLELERDCKRLLLRTKDIRLLILFLRCRARLDAAAGLRDGLALLLALLRSHPAAIHPRLEVDGEHDPAVRANALAGLADPAGLLADIREITFSAQSATRLQVRDIERAFALPRPVDGLAPDAVHRQLAALRGQGDATLAATEEAGKLVEQLSAWMEETLAADAPDLSPLLQLLRLGARPQGETPEDTATLPCADELVMPGPTPAPPPPLPAQALLPEALVAPAGNAAHSRATMIATIRLARQWFDEHEPSSPVSLLLRQAERLAGKRFDEVFQAIPQELVQRWAEDLPT</sequence>
<protein>
    <submittedName>
        <fullName evidence="2">Type VI secretion system ImpA family N-terminal domain-containing protein</fullName>
    </submittedName>
</protein>
<proteinExistence type="predicted"/>
<dbReference type="Proteomes" id="UP001216674">
    <property type="component" value="Unassembled WGS sequence"/>
</dbReference>
<gene>
    <name evidence="2" type="ORF">P3W85_29095</name>
</gene>